<comment type="caution">
    <text evidence="1">The sequence shown here is derived from an EMBL/GenBank/DDBJ whole genome shotgun (WGS) entry which is preliminary data.</text>
</comment>
<dbReference type="EMBL" id="AFIJ01000008">
    <property type="protein sequence ID" value="EGL41920.1"/>
    <property type="molecule type" value="Genomic_DNA"/>
</dbReference>
<evidence type="ECO:0000313" key="2">
    <source>
        <dbReference type="Proteomes" id="UP000004018"/>
    </source>
</evidence>
<dbReference type="Proteomes" id="UP000004018">
    <property type="component" value="Unassembled WGS sequence"/>
</dbReference>
<sequence length="293" mass="33099">MREEGGNHWLQKQSKDVQRQLLGVQGAKAWEAGRSWQDVLRNYSPTVMKSRVSIVLKEQTKAAKNGRMEENKEKSINYKYSEETCKLNNVKYNQVKEFKKSLSTEEIVKRLGGRDNTAGSCSSLALAYIGNRGGFDVLDFRGGNSRKVFASKLNIARLAKLKDVISFEERNTNDFSALKKLIKNVKKGKEYYLATGGHAAIIKETDKGLEYPELQSPETQGYPMNGFTPFRKATLKDRFGCQKSHTSCGQKMEPLNILIDVESLSKNKEFKKLMGYINTDKDAQMKGDKGDVK</sequence>
<proteinExistence type="predicted"/>
<organism evidence="1 2">
    <name type="scientific">Megasphaera lornae</name>
    <dbReference type="NCBI Taxonomy" id="1000568"/>
    <lineage>
        <taxon>Bacteria</taxon>
        <taxon>Bacillati</taxon>
        <taxon>Bacillota</taxon>
        <taxon>Negativicutes</taxon>
        <taxon>Veillonellales</taxon>
        <taxon>Veillonellaceae</taxon>
        <taxon>Megasphaera</taxon>
    </lineage>
</organism>
<dbReference type="RefSeq" id="WP_007390710.1">
    <property type="nucleotide sequence ID" value="NZ_AFIJ01000008.1"/>
</dbReference>
<name>A0ABP2L5I0_9FIRM</name>
<evidence type="ECO:0000313" key="1">
    <source>
        <dbReference type="EMBL" id="EGL41920.1"/>
    </source>
</evidence>
<protein>
    <submittedName>
        <fullName evidence="1">Uncharacterized protein</fullName>
    </submittedName>
</protein>
<accession>A0ABP2L5I0</accession>
<gene>
    <name evidence="1" type="ORF">HMPREF1039_0003</name>
</gene>
<keyword evidence="2" id="KW-1185">Reference proteome</keyword>
<reference evidence="1 2" key="1">
    <citation type="submission" date="2011-04" db="EMBL/GenBank/DDBJ databases">
        <authorList>
            <person name="Harkins D.M."/>
            <person name="Madupu R."/>
            <person name="Durkin A.S."/>
            <person name="Torralba M."/>
            <person name="Methe B."/>
            <person name="Sutton G.G."/>
            <person name="Nelson K.E."/>
        </authorList>
    </citation>
    <scope>NUCLEOTIDE SEQUENCE [LARGE SCALE GENOMIC DNA]</scope>
    <source>
        <strain evidence="1 2">UPII 199-6</strain>
    </source>
</reference>